<dbReference type="Pfam" id="PF00563">
    <property type="entry name" value="EAL"/>
    <property type="match status" value="1"/>
</dbReference>
<dbReference type="EMBL" id="LSRP01000107">
    <property type="protein sequence ID" value="OJF93478.1"/>
    <property type="molecule type" value="Genomic_DNA"/>
</dbReference>
<dbReference type="PROSITE" id="PS50883">
    <property type="entry name" value="EAL"/>
    <property type="match status" value="1"/>
</dbReference>
<dbReference type="SUPFAM" id="SSF141868">
    <property type="entry name" value="EAL domain-like"/>
    <property type="match status" value="1"/>
</dbReference>
<dbReference type="InterPro" id="IPR035919">
    <property type="entry name" value="EAL_sf"/>
</dbReference>
<dbReference type="InterPro" id="IPR052155">
    <property type="entry name" value="Biofilm_reg_signaling"/>
</dbReference>
<evidence type="ECO:0000313" key="4">
    <source>
        <dbReference type="EMBL" id="OJF93478.1"/>
    </source>
</evidence>
<dbReference type="AlphaFoldDB" id="A0A657LQL6"/>
<dbReference type="InterPro" id="IPR001633">
    <property type="entry name" value="EAL_dom"/>
</dbReference>
<organism evidence="4 5">
    <name type="scientific">Pararhizobium antarcticum</name>
    <dbReference type="NCBI Taxonomy" id="1798805"/>
    <lineage>
        <taxon>Bacteria</taxon>
        <taxon>Pseudomonadati</taxon>
        <taxon>Pseudomonadota</taxon>
        <taxon>Alphaproteobacteria</taxon>
        <taxon>Hyphomicrobiales</taxon>
        <taxon>Rhizobiaceae</taxon>
        <taxon>Rhizobium/Agrobacterium group</taxon>
        <taxon>Pararhizobium</taxon>
    </lineage>
</organism>
<feature type="transmembrane region" description="Helical" evidence="1">
    <location>
        <begin position="26"/>
        <end position="51"/>
    </location>
</feature>
<feature type="transmembrane region" description="Helical" evidence="1">
    <location>
        <begin position="90"/>
        <end position="109"/>
    </location>
</feature>
<evidence type="ECO:0000259" key="3">
    <source>
        <dbReference type="PROSITE" id="PS50887"/>
    </source>
</evidence>
<dbReference type="SMART" id="SM00267">
    <property type="entry name" value="GGDEF"/>
    <property type="match status" value="1"/>
</dbReference>
<feature type="transmembrane region" description="Helical" evidence="1">
    <location>
        <begin position="57"/>
        <end position="78"/>
    </location>
</feature>
<keyword evidence="1" id="KW-0472">Membrane</keyword>
<feature type="transmembrane region" description="Helical" evidence="1">
    <location>
        <begin position="121"/>
        <end position="139"/>
    </location>
</feature>
<dbReference type="Proteomes" id="UP000182661">
    <property type="component" value="Unassembled WGS sequence"/>
</dbReference>
<dbReference type="Gene3D" id="3.20.20.450">
    <property type="entry name" value="EAL domain"/>
    <property type="match status" value="1"/>
</dbReference>
<dbReference type="SUPFAM" id="SSF55073">
    <property type="entry name" value="Nucleotide cyclase"/>
    <property type="match status" value="1"/>
</dbReference>
<feature type="domain" description="GGDEF" evidence="3">
    <location>
        <begin position="260"/>
        <end position="393"/>
    </location>
</feature>
<dbReference type="CDD" id="cd01948">
    <property type="entry name" value="EAL"/>
    <property type="match status" value="1"/>
</dbReference>
<proteinExistence type="predicted"/>
<protein>
    <recommendedName>
        <fullName evidence="6">Diguanylate cyclase</fullName>
    </recommendedName>
</protein>
<dbReference type="InterPro" id="IPR000160">
    <property type="entry name" value="GGDEF_dom"/>
</dbReference>
<dbReference type="Gene3D" id="3.30.70.270">
    <property type="match status" value="1"/>
</dbReference>
<evidence type="ECO:0000313" key="5">
    <source>
        <dbReference type="Proteomes" id="UP000182661"/>
    </source>
</evidence>
<dbReference type="PANTHER" id="PTHR44757:SF2">
    <property type="entry name" value="BIOFILM ARCHITECTURE MAINTENANCE PROTEIN MBAA"/>
    <property type="match status" value="1"/>
</dbReference>
<dbReference type="Pfam" id="PF00990">
    <property type="entry name" value="GGDEF"/>
    <property type="match status" value="1"/>
</dbReference>
<keyword evidence="1" id="KW-0812">Transmembrane</keyword>
<dbReference type="SMART" id="SM00052">
    <property type="entry name" value="EAL"/>
    <property type="match status" value="1"/>
</dbReference>
<accession>A0A657LQL6</accession>
<evidence type="ECO:0000256" key="1">
    <source>
        <dbReference type="SAM" id="Phobius"/>
    </source>
</evidence>
<evidence type="ECO:0000259" key="2">
    <source>
        <dbReference type="PROSITE" id="PS50883"/>
    </source>
</evidence>
<feature type="domain" description="EAL" evidence="2">
    <location>
        <begin position="402"/>
        <end position="655"/>
    </location>
</feature>
<keyword evidence="5" id="KW-1185">Reference proteome</keyword>
<dbReference type="InterPro" id="IPR029787">
    <property type="entry name" value="Nucleotide_cyclase"/>
</dbReference>
<dbReference type="CDD" id="cd01949">
    <property type="entry name" value="GGDEF"/>
    <property type="match status" value="1"/>
</dbReference>
<evidence type="ECO:0008006" key="6">
    <source>
        <dbReference type="Google" id="ProtNLM"/>
    </source>
</evidence>
<keyword evidence="1" id="KW-1133">Transmembrane helix</keyword>
<gene>
    <name evidence="4" type="ORF">AX760_05670</name>
</gene>
<comment type="caution">
    <text evidence="4">The sequence shown here is derived from an EMBL/GenBank/DDBJ whole genome shotgun (WGS) entry which is preliminary data.</text>
</comment>
<feature type="transmembrane region" description="Helical" evidence="1">
    <location>
        <begin position="169"/>
        <end position="187"/>
    </location>
</feature>
<dbReference type="OrthoDB" id="8107802at2"/>
<reference evidence="4 5" key="1">
    <citation type="submission" date="2016-02" db="EMBL/GenBank/DDBJ databases">
        <title>Genome sequencing of a beta-galactosidase producing bacteria Rhizobium sp. 59.</title>
        <authorList>
            <person name="Wang D."/>
            <person name="Kot W."/>
            <person name="Qin Y."/>
            <person name="Hansen L."/>
            <person name="Naqvi K."/>
            <person name="Rensing C."/>
        </authorList>
    </citation>
    <scope>NUCLEOTIDE SEQUENCE [LARGE SCALE GENOMIC DNA]</scope>
    <source>
        <strain evidence="4 5">59</strain>
    </source>
</reference>
<dbReference type="PROSITE" id="PS50887">
    <property type="entry name" value="GGDEF"/>
    <property type="match status" value="1"/>
</dbReference>
<dbReference type="RefSeq" id="WP_071834615.1">
    <property type="nucleotide sequence ID" value="NZ_LSRP01000107.1"/>
</dbReference>
<dbReference type="PANTHER" id="PTHR44757">
    <property type="entry name" value="DIGUANYLATE CYCLASE DGCP"/>
    <property type="match status" value="1"/>
</dbReference>
<dbReference type="NCBIfam" id="TIGR00254">
    <property type="entry name" value="GGDEF"/>
    <property type="match status" value="1"/>
</dbReference>
<sequence length="665" mass="70504">MVQQVRPFSDDGTIARQIKTAQAVSILGGIVLSLISNCFIAATTAIVLWLHNPTPAIAIWLAAVIALNAARLVHVTLIKRGNLPVRQPERALFLLSGGALLGGIVWAFAPFLGGGITTNGANAYVIFIIAGISAGALMQSTAFSRTALLFGGPPLAATLVLLMQQATVLSGVIAADLLLLAVMMVRASGMSQASFIRSQKDRLQAITLAGSLSEANSKITRSNSQLETLARHDPLTGLGNRALFNAHLQALVELQDDHPRQVALLIIDLDRFKTINDTMGHGAGDKVLVEIGVRLSTLSGPEDRVVRLGGDEFAVIVDGEGAAARAQAIGTGILAAAEKPILIHGRPTIVGTSAGLALFPDHGHTAEELFASADIALYAAKEGGRRRLNIFNPALKARIDRQRLIETGLADALATGVIDVHFQPQVALADGRITGFEALLRWSHPTLGPVSPPEVVLAAHALHMSERLTRNVATAAAALIRRLPEFGLDGASVAINVSPREFSSYSLSAMLAPLVAGYGIDPSRLEIEITEEATLDAVTAGEELARLERAGYRLAVDDFGMGHSSLAYLVSLRIDRLKIDRSFVTGIAASRQNQALISALVGIGHALQIDIVVEGVETAEEADVLRMLGCRIVQGYYYGRPMPVDDIPGWIKTHQGMATETIVRA</sequence>
<name>A0A657LQL6_9HYPH</name>
<dbReference type="InterPro" id="IPR043128">
    <property type="entry name" value="Rev_trsase/Diguanyl_cyclase"/>
</dbReference>